<dbReference type="SUPFAM" id="SSF55961">
    <property type="entry name" value="Bet v1-like"/>
    <property type="match status" value="1"/>
</dbReference>
<evidence type="ECO:0000256" key="1">
    <source>
        <dbReference type="ARBA" id="ARBA00006817"/>
    </source>
</evidence>
<comment type="similarity">
    <text evidence="1">Belongs to the AHA1 family.</text>
</comment>
<name>A0A841K7F6_9BACT</name>
<proteinExistence type="inferred from homology"/>
<keyword evidence="4" id="KW-1185">Reference proteome</keyword>
<dbReference type="Proteomes" id="UP000538666">
    <property type="component" value="Unassembled WGS sequence"/>
</dbReference>
<reference evidence="3 4" key="1">
    <citation type="submission" date="2020-08" db="EMBL/GenBank/DDBJ databases">
        <title>Genomic Encyclopedia of Type Strains, Phase IV (KMG-IV): sequencing the most valuable type-strain genomes for metagenomic binning, comparative biology and taxonomic classification.</title>
        <authorList>
            <person name="Goeker M."/>
        </authorList>
    </citation>
    <scope>NUCLEOTIDE SEQUENCE [LARGE SCALE GENOMIC DNA]</scope>
    <source>
        <strain evidence="3 4">DSM 103733</strain>
    </source>
</reference>
<dbReference type="InterPro" id="IPR023393">
    <property type="entry name" value="START-like_dom_sf"/>
</dbReference>
<dbReference type="EMBL" id="JACHEK010000012">
    <property type="protein sequence ID" value="MBB6147051.1"/>
    <property type="molecule type" value="Genomic_DNA"/>
</dbReference>
<gene>
    <name evidence="3" type="ORF">HNQ77_005036</name>
</gene>
<dbReference type="RefSeq" id="WP_050059996.1">
    <property type="nucleotide sequence ID" value="NZ_JACHEK010000012.1"/>
</dbReference>
<dbReference type="Gene3D" id="3.30.530.20">
    <property type="match status" value="1"/>
</dbReference>
<organism evidence="3 4">
    <name type="scientific">Silvibacterium bohemicum</name>
    <dbReference type="NCBI Taxonomy" id="1577686"/>
    <lineage>
        <taxon>Bacteria</taxon>
        <taxon>Pseudomonadati</taxon>
        <taxon>Acidobacteriota</taxon>
        <taxon>Terriglobia</taxon>
        <taxon>Terriglobales</taxon>
        <taxon>Acidobacteriaceae</taxon>
        <taxon>Silvibacterium</taxon>
    </lineage>
</organism>
<comment type="caution">
    <text evidence="3">The sequence shown here is derived from an EMBL/GenBank/DDBJ whole genome shotgun (WGS) entry which is preliminary data.</text>
</comment>
<feature type="domain" description="Activator of Hsp90 ATPase homologue 1/2-like C-terminal" evidence="2">
    <location>
        <begin position="20"/>
        <end position="155"/>
    </location>
</feature>
<protein>
    <submittedName>
        <fullName evidence="3">Uncharacterized protein YndB with AHSA1/START domain</fullName>
    </submittedName>
</protein>
<accession>A0A841K7F6</accession>
<dbReference type="Pfam" id="PF08327">
    <property type="entry name" value="AHSA1"/>
    <property type="match status" value="1"/>
</dbReference>
<dbReference type="CDD" id="cd08900">
    <property type="entry name" value="SRPBCC_CalC_Aha1-like_7"/>
    <property type="match status" value="1"/>
</dbReference>
<sequence length="157" mass="17503">MAEQSVIHSTFVIERSFPKTPEQVFTAFSDPAKKRRWFAEDEGHDVEEFEIDFKVGGNQHLQYRFRAGTPFPGVEIVSQGSYLEIVPDRLIVTASTMALDGRRFSASLVTFELLPANTGTDLICTHQGAFFEGADGPQIREAGWRTLLSKLAAELAH</sequence>
<dbReference type="AlphaFoldDB" id="A0A841K7F6"/>
<evidence type="ECO:0000259" key="2">
    <source>
        <dbReference type="Pfam" id="PF08327"/>
    </source>
</evidence>
<evidence type="ECO:0000313" key="3">
    <source>
        <dbReference type="EMBL" id="MBB6147051.1"/>
    </source>
</evidence>
<dbReference type="InterPro" id="IPR013538">
    <property type="entry name" value="ASHA1/2-like_C"/>
</dbReference>
<evidence type="ECO:0000313" key="4">
    <source>
        <dbReference type="Proteomes" id="UP000538666"/>
    </source>
</evidence>
<dbReference type="OrthoDB" id="9803476at2"/>